<dbReference type="CDD" id="cd02696">
    <property type="entry name" value="MurNAc-LAA"/>
    <property type="match status" value="1"/>
</dbReference>
<dbReference type="RefSeq" id="WP_209649718.1">
    <property type="nucleotide sequence ID" value="NZ_JAGGLL010000023.1"/>
</dbReference>
<gene>
    <name evidence="4" type="ORF">J2Z44_002925</name>
</gene>
<dbReference type="Proteomes" id="UP001519308">
    <property type="component" value="Unassembled WGS sequence"/>
</dbReference>
<evidence type="ECO:0000259" key="3">
    <source>
        <dbReference type="SMART" id="SM00646"/>
    </source>
</evidence>
<keyword evidence="2" id="KW-0812">Transmembrane</keyword>
<dbReference type="EMBL" id="JAGGLL010000023">
    <property type="protein sequence ID" value="MBP2023091.1"/>
    <property type="molecule type" value="Genomic_DNA"/>
</dbReference>
<keyword evidence="2" id="KW-1133">Transmembrane helix</keyword>
<organism evidence="4 5">
    <name type="scientific">Clostridium punense</name>
    <dbReference type="NCBI Taxonomy" id="1054297"/>
    <lineage>
        <taxon>Bacteria</taxon>
        <taxon>Bacillati</taxon>
        <taxon>Bacillota</taxon>
        <taxon>Clostridia</taxon>
        <taxon>Eubacteriales</taxon>
        <taxon>Clostridiaceae</taxon>
        <taxon>Clostridium</taxon>
    </lineage>
</organism>
<evidence type="ECO:0000313" key="4">
    <source>
        <dbReference type="EMBL" id="MBP2023091.1"/>
    </source>
</evidence>
<evidence type="ECO:0000313" key="5">
    <source>
        <dbReference type="Proteomes" id="UP001519308"/>
    </source>
</evidence>
<accession>A0ABS4K782</accession>
<feature type="transmembrane region" description="Helical" evidence="2">
    <location>
        <begin position="666"/>
        <end position="699"/>
    </location>
</feature>
<protein>
    <submittedName>
        <fullName evidence="4">N-acetylmuramoyl-L-alanine amidase</fullName>
    </submittedName>
</protein>
<proteinExistence type="predicted"/>
<evidence type="ECO:0000256" key="1">
    <source>
        <dbReference type="ARBA" id="ARBA00022801"/>
    </source>
</evidence>
<dbReference type="PANTHER" id="PTHR30404">
    <property type="entry name" value="N-ACETYLMURAMOYL-L-ALANINE AMIDASE"/>
    <property type="match status" value="1"/>
</dbReference>
<evidence type="ECO:0000256" key="2">
    <source>
        <dbReference type="SAM" id="Phobius"/>
    </source>
</evidence>
<feature type="domain" description="MurNAc-LAA" evidence="3">
    <location>
        <begin position="341"/>
        <end position="449"/>
    </location>
</feature>
<sequence>MANIDVTYQVYSGGKWLPNVTNLSDYAGIYGQAIQGVYANLSSGSIKYRTHTQGGDWLPWVTDRSDYAGSLSKNADGIQMQVSGLSGYTVKYRAYVGGRWLPWVIGLEDYAGIFGQAIEAIQVEIVSGSSTGSSGGAIDVTYQVYSGGKWLPNVTNLSDYAGIYGQAIQGVYANLSSGSIKYRTHTQGGDWLPWVTDRSDYAGSLSKNADGIQMQVSGLSGYTVKYRAYVGGRWLPWVIGLEDYAGIFGQAIEAIQVEIVSGSSTGSDGGDPILPPVTGARKVFIDPGHGGSDPGAIGNGLNEKDVVLSISKKVGNILTLNGISVAYSRTSDNYVGLENRAQQANNWGASLFVSVHANSFSGSARGTECYTYPNTDAKNIELSRNVAGAVSNSLGIPNRGHKTADFAVLRLTNMPAILVETAFISDSSDASLLRNNQDAFAAAIANQILKYFGAPTDGSGTTDYSEFYKYASNAGLFKGLGLSLQGDKKVLIADLGLSPRIKVEAELALNAKLPHNGAANHIKISDGPEKISQQLINQLSTAKVKIPFTKTELALTLNSLCMTNEINDNISYSIKNTVKENVTITEITLEASIKYQNITGYQRLIVTLERRKGMDFVTIPILTNIPVSEYNKLPSYPTNGDLAGVTGNRFKDVDWGKIGKGVLTGLVIACISVIVVAAVVYLAPIVAGFGASLGVYALMLKEIFAH</sequence>
<keyword evidence="1" id="KW-0378">Hydrolase</keyword>
<dbReference type="InterPro" id="IPR002508">
    <property type="entry name" value="MurNAc-LAA_cat"/>
</dbReference>
<keyword evidence="5" id="KW-1185">Reference proteome</keyword>
<name>A0ABS4K782_9CLOT</name>
<comment type="caution">
    <text evidence="4">The sequence shown here is derived from an EMBL/GenBank/DDBJ whole genome shotgun (WGS) entry which is preliminary data.</text>
</comment>
<dbReference type="Pfam" id="PF01520">
    <property type="entry name" value="Amidase_3"/>
    <property type="match status" value="1"/>
</dbReference>
<dbReference type="InterPro" id="IPR050695">
    <property type="entry name" value="N-acetylmuramoyl_amidase_3"/>
</dbReference>
<dbReference type="Gene3D" id="3.40.630.40">
    <property type="entry name" value="Zn-dependent exopeptidases"/>
    <property type="match status" value="1"/>
</dbReference>
<reference evidence="4 5" key="1">
    <citation type="submission" date="2021-03" db="EMBL/GenBank/DDBJ databases">
        <title>Genomic Encyclopedia of Type Strains, Phase IV (KMG-IV): sequencing the most valuable type-strain genomes for metagenomic binning, comparative biology and taxonomic classification.</title>
        <authorList>
            <person name="Goeker M."/>
        </authorList>
    </citation>
    <scope>NUCLEOTIDE SEQUENCE [LARGE SCALE GENOMIC DNA]</scope>
    <source>
        <strain evidence="4 5">DSM 28650</strain>
    </source>
</reference>
<dbReference type="SMART" id="SM00646">
    <property type="entry name" value="Ami_3"/>
    <property type="match status" value="1"/>
</dbReference>
<dbReference type="SUPFAM" id="SSF53187">
    <property type="entry name" value="Zn-dependent exopeptidases"/>
    <property type="match status" value="1"/>
</dbReference>
<keyword evidence="2" id="KW-0472">Membrane</keyword>
<dbReference type="PANTHER" id="PTHR30404:SF0">
    <property type="entry name" value="N-ACETYLMURAMOYL-L-ALANINE AMIDASE AMIC"/>
    <property type="match status" value="1"/>
</dbReference>